<dbReference type="Pfam" id="PF00140">
    <property type="entry name" value="Sigma70_r1_2"/>
    <property type="match status" value="1"/>
</dbReference>
<dbReference type="SUPFAM" id="SSF88946">
    <property type="entry name" value="Sigma2 domain of RNA polymerase sigma factors"/>
    <property type="match status" value="1"/>
</dbReference>
<dbReference type="InterPro" id="IPR014284">
    <property type="entry name" value="RNA_pol_sigma-70_dom"/>
</dbReference>
<dbReference type="GO" id="GO:0006352">
    <property type="term" value="P:DNA-templated transcription initiation"/>
    <property type="evidence" value="ECO:0007669"/>
    <property type="project" value="InterPro"/>
</dbReference>
<evidence type="ECO:0000256" key="2">
    <source>
        <dbReference type="ARBA" id="ARBA00023082"/>
    </source>
</evidence>
<dbReference type="InterPro" id="IPR000943">
    <property type="entry name" value="RNA_pol_sigma70"/>
</dbReference>
<reference evidence="6" key="1">
    <citation type="journal article" date="2015" name="Nature">
        <title>rRNA introns, odd ribosomes, and small enigmatic genomes across a large radiation of phyla.</title>
        <authorList>
            <person name="Brown C.T."/>
            <person name="Hug L.A."/>
            <person name="Thomas B.C."/>
            <person name="Sharon I."/>
            <person name="Castelle C.J."/>
            <person name="Singh A."/>
            <person name="Wilkins M.J."/>
            <person name="Williams K.H."/>
            <person name="Banfield J.F."/>
        </authorList>
    </citation>
    <scope>NUCLEOTIDE SEQUENCE [LARGE SCALE GENOMIC DNA]</scope>
</reference>
<dbReference type="GO" id="GO:0016987">
    <property type="term" value="F:sigma factor activity"/>
    <property type="evidence" value="ECO:0007669"/>
    <property type="project" value="UniProtKB-KW"/>
</dbReference>
<proteinExistence type="predicted"/>
<dbReference type="PATRIC" id="fig|1618655.3.peg.478"/>
<keyword evidence="4" id="KW-0804">Transcription</keyword>
<dbReference type="InterPro" id="IPR050239">
    <property type="entry name" value="Sigma-70_RNA_pol_init_factors"/>
</dbReference>
<dbReference type="InterPro" id="IPR013325">
    <property type="entry name" value="RNA_pol_sigma_r2"/>
</dbReference>
<dbReference type="AlphaFoldDB" id="A0A0G1T3M8"/>
<name>A0A0G1T3M8_9BACT</name>
<dbReference type="InterPro" id="IPR007627">
    <property type="entry name" value="RNA_pol_sigma70_r2"/>
</dbReference>
<dbReference type="EMBL" id="LCOK01000024">
    <property type="protein sequence ID" value="KKU76342.1"/>
    <property type="molecule type" value="Genomic_DNA"/>
</dbReference>
<dbReference type="InterPro" id="IPR007630">
    <property type="entry name" value="RNA_pol_sigma70_r4"/>
</dbReference>
<keyword evidence="2" id="KW-0731">Sigma factor</keyword>
<dbReference type="Gene3D" id="1.10.601.10">
    <property type="entry name" value="RNA Polymerase Primary Sigma Factor"/>
    <property type="match status" value="1"/>
</dbReference>
<dbReference type="PRINTS" id="PR00046">
    <property type="entry name" value="SIGMA70FCT"/>
</dbReference>
<dbReference type="FunFam" id="1.10.601.10:FF:000001">
    <property type="entry name" value="RNA polymerase sigma factor SigA"/>
    <property type="match status" value="1"/>
</dbReference>
<evidence type="ECO:0000313" key="6">
    <source>
        <dbReference type="EMBL" id="KKU76342.1"/>
    </source>
</evidence>
<organism evidence="6">
    <name type="scientific">Candidatus Giovannonibacteria bacterium GW2011_GWB1_47_6b</name>
    <dbReference type="NCBI Taxonomy" id="1618655"/>
    <lineage>
        <taxon>Bacteria</taxon>
        <taxon>Candidatus Giovannoniibacteriota</taxon>
    </lineage>
</organism>
<sequence length="312" mass="35927">MKNCPERFLKQYLGEIGSFAILTREEEVKLFKRIGEGDEEARTEFIEHNLRLVVSIARHYQNRGLDFSDLIQEGNLGLLRAMEKFNYRQGNKFSTYAVWWIRQAVTRAIMDKSKTIRLPVHTNESLGYLQKFRRQFEWEGNFHPNQEELAAVMDIQPQKLRELLRLELNLFLPSLDQPLNEADSGAIGNLVSCRTTAGPNVAVEANEGLGVLFAELENLKRRAAFNGERNQKIFLAYFGIPDGTFKKCTLEQVGRKNNITRERVRQIKAQVHKRLGISDKYVFNLLKRIELLAECAATPDEDGQLNELARTL</sequence>
<keyword evidence="3" id="KW-0238">DNA-binding</keyword>
<evidence type="ECO:0000256" key="1">
    <source>
        <dbReference type="ARBA" id="ARBA00023015"/>
    </source>
</evidence>
<feature type="domain" description="RNA polymerase sigma-70" evidence="5">
    <location>
        <begin position="69"/>
        <end position="82"/>
    </location>
</feature>
<dbReference type="PROSITE" id="PS00715">
    <property type="entry name" value="SIGMA70_1"/>
    <property type="match status" value="1"/>
</dbReference>
<dbReference type="PANTHER" id="PTHR30603:SF60">
    <property type="entry name" value="RNA POLYMERASE SIGMA FACTOR RPOD"/>
    <property type="match status" value="1"/>
</dbReference>
<gene>
    <name evidence="6" type="ORF">UY02_C0024G0005</name>
</gene>
<evidence type="ECO:0000256" key="4">
    <source>
        <dbReference type="ARBA" id="ARBA00023163"/>
    </source>
</evidence>
<dbReference type="Pfam" id="PF04545">
    <property type="entry name" value="Sigma70_r4"/>
    <property type="match status" value="1"/>
</dbReference>
<dbReference type="InterPro" id="IPR009042">
    <property type="entry name" value="RNA_pol_sigma70_r1_2"/>
</dbReference>
<evidence type="ECO:0000259" key="5">
    <source>
        <dbReference type="PROSITE" id="PS00715"/>
    </source>
</evidence>
<dbReference type="Proteomes" id="UP000034682">
    <property type="component" value="Unassembled WGS sequence"/>
</dbReference>
<dbReference type="NCBIfam" id="TIGR02937">
    <property type="entry name" value="sigma70-ECF"/>
    <property type="match status" value="1"/>
</dbReference>
<dbReference type="PANTHER" id="PTHR30603">
    <property type="entry name" value="RNA POLYMERASE SIGMA FACTOR RPO"/>
    <property type="match status" value="1"/>
</dbReference>
<protein>
    <submittedName>
        <fullName evidence="6">RNA polymerase sigma factor</fullName>
    </submittedName>
</protein>
<dbReference type="InterPro" id="IPR013324">
    <property type="entry name" value="RNA_pol_sigma_r3/r4-like"/>
</dbReference>
<dbReference type="InterPro" id="IPR036388">
    <property type="entry name" value="WH-like_DNA-bd_sf"/>
</dbReference>
<dbReference type="SUPFAM" id="SSF88659">
    <property type="entry name" value="Sigma3 and sigma4 domains of RNA polymerase sigma factors"/>
    <property type="match status" value="2"/>
</dbReference>
<evidence type="ECO:0000256" key="3">
    <source>
        <dbReference type="ARBA" id="ARBA00023125"/>
    </source>
</evidence>
<comment type="caution">
    <text evidence="6">The sequence shown here is derived from an EMBL/GenBank/DDBJ whole genome shotgun (WGS) entry which is preliminary data.</text>
</comment>
<dbReference type="Pfam" id="PF04542">
    <property type="entry name" value="Sigma70_r2"/>
    <property type="match status" value="1"/>
</dbReference>
<dbReference type="GO" id="GO:0003677">
    <property type="term" value="F:DNA binding"/>
    <property type="evidence" value="ECO:0007669"/>
    <property type="project" value="UniProtKB-KW"/>
</dbReference>
<dbReference type="Gene3D" id="1.10.10.10">
    <property type="entry name" value="Winged helix-like DNA-binding domain superfamily/Winged helix DNA-binding domain"/>
    <property type="match status" value="2"/>
</dbReference>
<keyword evidence="1" id="KW-0805">Transcription regulation</keyword>
<accession>A0A0G1T3M8</accession>